<gene>
    <name evidence="3" type="ORF">KFL_007200010</name>
</gene>
<comment type="similarity">
    <text evidence="1">Belongs to the PPP4R2 family.</text>
</comment>
<feature type="compositionally biased region" description="Pro residues" evidence="2">
    <location>
        <begin position="92"/>
        <end position="112"/>
    </location>
</feature>
<evidence type="ECO:0000313" key="3">
    <source>
        <dbReference type="EMBL" id="GAQ91052.1"/>
    </source>
</evidence>
<dbReference type="EMBL" id="DF237669">
    <property type="protein sequence ID" value="GAQ91052.1"/>
    <property type="molecule type" value="Genomic_DNA"/>
</dbReference>
<protein>
    <recommendedName>
        <fullName evidence="5">Serine/threonine-protein phosphatase 4 regulatory subunit 2</fullName>
    </recommendedName>
</protein>
<evidence type="ECO:0000313" key="4">
    <source>
        <dbReference type="Proteomes" id="UP000054558"/>
    </source>
</evidence>
<dbReference type="AlphaFoldDB" id="A0A1Y1ILN0"/>
<dbReference type="STRING" id="105231.A0A1Y1ILN0"/>
<dbReference type="GO" id="GO:0019888">
    <property type="term" value="F:protein phosphatase regulator activity"/>
    <property type="evidence" value="ECO:0000318"/>
    <property type="project" value="GO_Central"/>
</dbReference>
<dbReference type="GO" id="GO:0030289">
    <property type="term" value="C:protein phosphatase 4 complex"/>
    <property type="evidence" value="ECO:0000318"/>
    <property type="project" value="GO_Central"/>
</dbReference>
<dbReference type="GO" id="GO:0005737">
    <property type="term" value="C:cytoplasm"/>
    <property type="evidence" value="ECO:0000318"/>
    <property type="project" value="GO_Central"/>
</dbReference>
<name>A0A1Y1ILN0_KLENI</name>
<accession>A0A1Y1ILN0</accession>
<organism evidence="3 4">
    <name type="scientific">Klebsormidium nitens</name>
    <name type="common">Green alga</name>
    <name type="synonym">Ulothrix nitens</name>
    <dbReference type="NCBI Taxonomy" id="105231"/>
    <lineage>
        <taxon>Eukaryota</taxon>
        <taxon>Viridiplantae</taxon>
        <taxon>Streptophyta</taxon>
        <taxon>Klebsormidiophyceae</taxon>
        <taxon>Klebsormidiales</taxon>
        <taxon>Klebsormidiaceae</taxon>
        <taxon>Klebsormidium</taxon>
    </lineage>
</organism>
<dbReference type="InterPro" id="IPR015267">
    <property type="entry name" value="PPP4R2"/>
</dbReference>
<feature type="region of interest" description="Disordered" evidence="2">
    <location>
        <begin position="90"/>
        <end position="128"/>
    </location>
</feature>
<dbReference type="PANTHER" id="PTHR16487:SF0">
    <property type="entry name" value="PROTEIN PHOSPHATASE 4 REGULATORY SUBUNIT 2-RELATED"/>
    <property type="match status" value="1"/>
</dbReference>
<dbReference type="GO" id="GO:0005634">
    <property type="term" value="C:nucleus"/>
    <property type="evidence" value="ECO:0000318"/>
    <property type="project" value="GO_Central"/>
</dbReference>
<dbReference type="PANTHER" id="PTHR16487">
    <property type="entry name" value="PPP4R2-RELATED PROTEIN"/>
    <property type="match status" value="1"/>
</dbReference>
<evidence type="ECO:0000256" key="1">
    <source>
        <dbReference type="ARBA" id="ARBA00009207"/>
    </source>
</evidence>
<reference evidence="3 4" key="1">
    <citation type="journal article" date="2014" name="Nat. Commun.">
        <title>Klebsormidium flaccidum genome reveals primary factors for plant terrestrial adaptation.</title>
        <authorList>
            <person name="Hori K."/>
            <person name="Maruyama F."/>
            <person name="Fujisawa T."/>
            <person name="Togashi T."/>
            <person name="Yamamoto N."/>
            <person name="Seo M."/>
            <person name="Sato S."/>
            <person name="Yamada T."/>
            <person name="Mori H."/>
            <person name="Tajima N."/>
            <person name="Moriyama T."/>
            <person name="Ikeuchi M."/>
            <person name="Watanabe M."/>
            <person name="Wada H."/>
            <person name="Kobayashi K."/>
            <person name="Saito M."/>
            <person name="Masuda T."/>
            <person name="Sasaki-Sekimoto Y."/>
            <person name="Mashiguchi K."/>
            <person name="Awai K."/>
            <person name="Shimojima M."/>
            <person name="Masuda S."/>
            <person name="Iwai M."/>
            <person name="Nobusawa T."/>
            <person name="Narise T."/>
            <person name="Kondo S."/>
            <person name="Saito H."/>
            <person name="Sato R."/>
            <person name="Murakawa M."/>
            <person name="Ihara Y."/>
            <person name="Oshima-Yamada Y."/>
            <person name="Ohtaka K."/>
            <person name="Satoh M."/>
            <person name="Sonobe K."/>
            <person name="Ishii M."/>
            <person name="Ohtani R."/>
            <person name="Kanamori-Sato M."/>
            <person name="Honoki R."/>
            <person name="Miyazaki D."/>
            <person name="Mochizuki H."/>
            <person name="Umetsu J."/>
            <person name="Higashi K."/>
            <person name="Shibata D."/>
            <person name="Kamiya Y."/>
            <person name="Sato N."/>
            <person name="Nakamura Y."/>
            <person name="Tabata S."/>
            <person name="Ida S."/>
            <person name="Kurokawa K."/>
            <person name="Ohta H."/>
        </authorList>
    </citation>
    <scope>NUCLEOTIDE SEQUENCE [LARGE SCALE GENOMIC DNA]</scope>
    <source>
        <strain evidence="3 4">NIES-2285</strain>
    </source>
</reference>
<feature type="region of interest" description="Disordered" evidence="2">
    <location>
        <begin position="345"/>
        <end position="382"/>
    </location>
</feature>
<proteinExistence type="inferred from homology"/>
<dbReference type="Proteomes" id="UP000054558">
    <property type="component" value="Unassembled WGS sequence"/>
</dbReference>
<dbReference type="Pfam" id="PF09184">
    <property type="entry name" value="PPP4R2"/>
    <property type="match status" value="1"/>
</dbReference>
<dbReference type="OrthoDB" id="341898at2759"/>
<keyword evidence="4" id="KW-1185">Reference proteome</keyword>
<evidence type="ECO:0008006" key="5">
    <source>
        <dbReference type="Google" id="ProtNLM"/>
    </source>
</evidence>
<evidence type="ECO:0000256" key="2">
    <source>
        <dbReference type="SAM" id="MobiDB-lite"/>
    </source>
</evidence>
<sequence>MDSVLETYNKSRLAVDVGPPRPLLGGESFEGLQGRLHALLDAITGPPFTIQRLCEVLLWPHETYTSIDKLALALEKLLMVTQTIPLSSDAYPPLPLPPHQPPPPRRPNPQPMQPRLSFGHQPHPEANPDQIEEHELNLHQNHQLHPHGGNHRGAEAETGGKAVPSFLEADGTHREGPGDPPGHLAKYFDGAGGERRPAFHGASGPLLEMGTTEGARKRSFEESLGQGEVFPGQAEAIEAVREGGFHVAHRAVLGDDVSRALAETGSLPSNAREPSDFEARPTGPHGNAVVSMDEESPVDVVALPAADVFAALPEPSIEPMTPPAIKDVLRVRSTVEMAVVNVDRSSKEGLVQEEVSQPVDSHEASANRATSEMDGTIEHTGS</sequence>